<feature type="domain" description="RNA polymerase sigma factor 70 region 4 type 2" evidence="8">
    <location>
        <begin position="128"/>
        <end position="180"/>
    </location>
</feature>
<accession>A0A6I4W2Z5</accession>
<keyword evidence="5" id="KW-0804">Transcription</keyword>
<keyword evidence="2" id="KW-0805">Transcription regulation</keyword>
<dbReference type="Gene3D" id="1.10.10.10">
    <property type="entry name" value="Winged helix-like DNA-binding domain superfamily/Winged helix DNA-binding domain"/>
    <property type="match status" value="1"/>
</dbReference>
<dbReference type="Gene3D" id="1.10.1740.10">
    <property type="match status" value="1"/>
</dbReference>
<evidence type="ECO:0000259" key="7">
    <source>
        <dbReference type="Pfam" id="PF04542"/>
    </source>
</evidence>
<dbReference type="Pfam" id="PF08281">
    <property type="entry name" value="Sigma70_r4_2"/>
    <property type="match status" value="1"/>
</dbReference>
<dbReference type="GO" id="GO:0006352">
    <property type="term" value="P:DNA-templated transcription initiation"/>
    <property type="evidence" value="ECO:0007669"/>
    <property type="project" value="InterPro"/>
</dbReference>
<feature type="region of interest" description="Disordered" evidence="6">
    <location>
        <begin position="1"/>
        <end position="25"/>
    </location>
</feature>
<dbReference type="SUPFAM" id="SSF88946">
    <property type="entry name" value="Sigma2 domain of RNA polymerase sigma factors"/>
    <property type="match status" value="1"/>
</dbReference>
<dbReference type="PANTHER" id="PTHR43133">
    <property type="entry name" value="RNA POLYMERASE ECF-TYPE SIGMA FACTO"/>
    <property type="match status" value="1"/>
</dbReference>
<dbReference type="Pfam" id="PF04542">
    <property type="entry name" value="Sigma70_r2"/>
    <property type="match status" value="1"/>
</dbReference>
<dbReference type="AlphaFoldDB" id="A0A6I4W2Z5"/>
<evidence type="ECO:0000313" key="9">
    <source>
        <dbReference type="EMBL" id="MXQ62785.1"/>
    </source>
</evidence>
<evidence type="ECO:0000256" key="5">
    <source>
        <dbReference type="ARBA" id="ARBA00023163"/>
    </source>
</evidence>
<keyword evidence="10" id="KW-1185">Reference proteome</keyword>
<comment type="caution">
    <text evidence="9">The sequence shown here is derived from an EMBL/GenBank/DDBJ whole genome shotgun (WGS) entry which is preliminary data.</text>
</comment>
<dbReference type="PANTHER" id="PTHR43133:SF50">
    <property type="entry name" value="ECF RNA POLYMERASE SIGMA FACTOR SIGM"/>
    <property type="match status" value="1"/>
</dbReference>
<dbReference type="InterPro" id="IPR039425">
    <property type="entry name" value="RNA_pol_sigma-70-like"/>
</dbReference>
<evidence type="ECO:0000259" key="8">
    <source>
        <dbReference type="Pfam" id="PF08281"/>
    </source>
</evidence>
<evidence type="ECO:0000256" key="3">
    <source>
        <dbReference type="ARBA" id="ARBA00023082"/>
    </source>
</evidence>
<dbReference type="SUPFAM" id="SSF88659">
    <property type="entry name" value="Sigma3 and sigma4 domains of RNA polymerase sigma factors"/>
    <property type="match status" value="1"/>
</dbReference>
<proteinExistence type="inferred from homology"/>
<dbReference type="Proteomes" id="UP000431901">
    <property type="component" value="Unassembled WGS sequence"/>
</dbReference>
<evidence type="ECO:0000256" key="6">
    <source>
        <dbReference type="SAM" id="MobiDB-lite"/>
    </source>
</evidence>
<sequence length="188" mass="21254">MDHDKPRGLWRNSSGERGAGALTRPAVPPSALTELYRDHRVEFVRIGMLLVGDRATAEDVLHDVFLRMQLRPPHLADDTKLLAYARAAILNGCRMALRRRRLIRRLSEPHRPPVWSAESAVILDEDRRTVLRALHRLPRRQREALVLRYYLELSDQESAEAMGVKAGTVRSTVARALAALGRELGEEG</sequence>
<dbReference type="InterPro" id="IPR007627">
    <property type="entry name" value="RNA_pol_sigma70_r2"/>
</dbReference>
<evidence type="ECO:0000256" key="2">
    <source>
        <dbReference type="ARBA" id="ARBA00023015"/>
    </source>
</evidence>
<dbReference type="InterPro" id="IPR013324">
    <property type="entry name" value="RNA_pol_sigma_r3/r4-like"/>
</dbReference>
<reference evidence="9 10" key="1">
    <citation type="submission" date="2019-12" db="EMBL/GenBank/DDBJ databases">
        <title>Nocardia macrotermitis sp. nov. and Nocardia aurantia sp. nov., isolated from the gut of the fungus growing-termite Macrotermes natalensis.</title>
        <authorList>
            <person name="Christine B."/>
            <person name="Rene B."/>
        </authorList>
    </citation>
    <scope>NUCLEOTIDE SEQUENCE [LARGE SCALE GENOMIC DNA]</scope>
    <source>
        <strain evidence="9 10">DSM 102126</strain>
    </source>
</reference>
<dbReference type="InterPro" id="IPR013325">
    <property type="entry name" value="RNA_pol_sigma_r2"/>
</dbReference>
<name>A0A6I4W2Z5_9ACTN</name>
<comment type="similarity">
    <text evidence="1">Belongs to the sigma-70 factor family. ECF subfamily.</text>
</comment>
<dbReference type="NCBIfam" id="TIGR02937">
    <property type="entry name" value="sigma70-ECF"/>
    <property type="match status" value="1"/>
</dbReference>
<evidence type="ECO:0000313" key="10">
    <source>
        <dbReference type="Proteomes" id="UP000431901"/>
    </source>
</evidence>
<dbReference type="GO" id="GO:0016987">
    <property type="term" value="F:sigma factor activity"/>
    <property type="evidence" value="ECO:0007669"/>
    <property type="project" value="UniProtKB-KW"/>
</dbReference>
<keyword evidence="4" id="KW-0238">DNA-binding</keyword>
<gene>
    <name evidence="9" type="ORF">GQ466_01920</name>
</gene>
<dbReference type="EMBL" id="WUTW01000001">
    <property type="protein sequence ID" value="MXQ62785.1"/>
    <property type="molecule type" value="Genomic_DNA"/>
</dbReference>
<evidence type="ECO:0000256" key="4">
    <source>
        <dbReference type="ARBA" id="ARBA00023125"/>
    </source>
</evidence>
<keyword evidence="3" id="KW-0731">Sigma factor</keyword>
<dbReference type="InterPro" id="IPR013249">
    <property type="entry name" value="RNA_pol_sigma70_r4_t2"/>
</dbReference>
<dbReference type="OrthoDB" id="2046835at2"/>
<protein>
    <submittedName>
        <fullName evidence="9">Sigma-70 family RNA polymerase sigma factor</fullName>
    </submittedName>
</protein>
<feature type="domain" description="RNA polymerase sigma-70 region 2" evidence="7">
    <location>
        <begin position="35"/>
        <end position="101"/>
    </location>
</feature>
<organism evidence="9 10">
    <name type="scientific">Actinomadura rayongensis</name>
    <dbReference type="NCBI Taxonomy" id="1429076"/>
    <lineage>
        <taxon>Bacteria</taxon>
        <taxon>Bacillati</taxon>
        <taxon>Actinomycetota</taxon>
        <taxon>Actinomycetes</taxon>
        <taxon>Streptosporangiales</taxon>
        <taxon>Thermomonosporaceae</taxon>
        <taxon>Actinomadura</taxon>
    </lineage>
</organism>
<dbReference type="CDD" id="cd06171">
    <property type="entry name" value="Sigma70_r4"/>
    <property type="match status" value="1"/>
</dbReference>
<dbReference type="GO" id="GO:0003677">
    <property type="term" value="F:DNA binding"/>
    <property type="evidence" value="ECO:0007669"/>
    <property type="project" value="UniProtKB-KW"/>
</dbReference>
<dbReference type="InterPro" id="IPR036388">
    <property type="entry name" value="WH-like_DNA-bd_sf"/>
</dbReference>
<dbReference type="InterPro" id="IPR014284">
    <property type="entry name" value="RNA_pol_sigma-70_dom"/>
</dbReference>
<evidence type="ECO:0000256" key="1">
    <source>
        <dbReference type="ARBA" id="ARBA00010641"/>
    </source>
</evidence>